<evidence type="ECO:0000313" key="2">
    <source>
        <dbReference type="Proteomes" id="UP001651158"/>
    </source>
</evidence>
<dbReference type="EMBL" id="JAKROA010000002">
    <property type="protein sequence ID" value="KAL5110942.1"/>
    <property type="molecule type" value="Genomic_DNA"/>
</dbReference>
<comment type="caution">
    <text evidence="1">The sequence shown here is derived from an EMBL/GenBank/DDBJ whole genome shotgun (WGS) entry which is preliminary data.</text>
</comment>
<keyword evidence="2" id="KW-1185">Reference proteome</keyword>
<name>A0ABR4QN29_9CEST</name>
<gene>
    <name evidence="1" type="ORF">TcWFU_009533</name>
</gene>
<organism evidence="1 2">
    <name type="scientific">Taenia crassiceps</name>
    <dbReference type="NCBI Taxonomy" id="6207"/>
    <lineage>
        <taxon>Eukaryota</taxon>
        <taxon>Metazoa</taxon>
        <taxon>Spiralia</taxon>
        <taxon>Lophotrochozoa</taxon>
        <taxon>Platyhelminthes</taxon>
        <taxon>Cestoda</taxon>
        <taxon>Eucestoda</taxon>
        <taxon>Cyclophyllidea</taxon>
        <taxon>Taeniidae</taxon>
        <taxon>Taenia</taxon>
    </lineage>
</organism>
<dbReference type="Proteomes" id="UP001651158">
    <property type="component" value="Unassembled WGS sequence"/>
</dbReference>
<reference evidence="1 2" key="1">
    <citation type="journal article" date="2022" name="Front. Cell. Infect. Microbiol.">
        <title>The Genomes of Two Strains of Taenia crassiceps the Animal Model for the Study of Human Cysticercosis.</title>
        <authorList>
            <person name="Bobes R.J."/>
            <person name="Estrada K."/>
            <person name="Rios-Valencia D.G."/>
            <person name="Calderon-Gallegos A."/>
            <person name="de la Torre P."/>
            <person name="Carrero J.C."/>
            <person name="Sanchez-Flores A."/>
            <person name="Laclette J.P."/>
        </authorList>
    </citation>
    <scope>NUCLEOTIDE SEQUENCE [LARGE SCALE GENOMIC DNA]</scope>
    <source>
        <strain evidence="1">WFUcys</strain>
    </source>
</reference>
<protein>
    <submittedName>
        <fullName evidence="1">Uncharacterized protein</fullName>
    </submittedName>
</protein>
<proteinExistence type="predicted"/>
<evidence type="ECO:0000313" key="1">
    <source>
        <dbReference type="EMBL" id="KAL5110942.1"/>
    </source>
</evidence>
<accession>A0ABR4QN29</accession>
<sequence length="227" mass="24639">MCLYPSTIRKVERLRSRRSIATDSNATLNDHYQPQAARLGEGETRRATRLGLAQNWTSGSSHKLLHILMTVTAGGYIPDSRLWTLDSEAASFVPHLPPCPSKLCPTEHIVTGTQTNAKTTTLRSRLAFLAIIVCSLNPPYSCTTVMWKAKIGRLPTKSADPVTNSRRAKRGVRWLFDFLTTATNVPQTAAMASNANTLPIGLHGNEVSRQASAGGCSVISAALVCHE</sequence>